<dbReference type="Gene3D" id="1.20.120.160">
    <property type="entry name" value="HPT domain"/>
    <property type="match status" value="1"/>
</dbReference>
<dbReference type="Gene3D" id="1.10.287.130">
    <property type="match status" value="1"/>
</dbReference>
<feature type="domain" description="HPt" evidence="19">
    <location>
        <begin position="1078"/>
        <end position="1171"/>
    </location>
</feature>
<evidence type="ECO:0000256" key="1">
    <source>
        <dbReference type="ARBA" id="ARBA00000085"/>
    </source>
</evidence>
<dbReference type="CDD" id="cd00130">
    <property type="entry name" value="PAS"/>
    <property type="match status" value="2"/>
</dbReference>
<feature type="modified residue" description="4-aspartylphosphate" evidence="12">
    <location>
        <position position="972"/>
    </location>
</feature>
<evidence type="ECO:0000256" key="7">
    <source>
        <dbReference type="ARBA" id="ARBA00022840"/>
    </source>
</evidence>
<dbReference type="InterPro" id="IPR013655">
    <property type="entry name" value="PAS_fold_3"/>
</dbReference>
<dbReference type="GO" id="GO:0000155">
    <property type="term" value="F:phosphorelay sensor kinase activity"/>
    <property type="evidence" value="ECO:0007669"/>
    <property type="project" value="InterPro"/>
</dbReference>
<feature type="coiled-coil region" evidence="13">
    <location>
        <begin position="511"/>
        <end position="542"/>
    </location>
</feature>
<evidence type="ECO:0000256" key="10">
    <source>
        <dbReference type="ARBA" id="ARBA00068150"/>
    </source>
</evidence>
<evidence type="ECO:0000259" key="18">
    <source>
        <dbReference type="PROSITE" id="PS50113"/>
    </source>
</evidence>
<dbReference type="PRINTS" id="PR00344">
    <property type="entry name" value="BCTRLSENSOR"/>
</dbReference>
<evidence type="ECO:0000256" key="9">
    <source>
        <dbReference type="ARBA" id="ARBA00064003"/>
    </source>
</evidence>
<gene>
    <name evidence="20" type="ORF">Metal_1778</name>
</gene>
<keyword evidence="14" id="KW-0812">Transmembrane</keyword>
<feature type="transmembrane region" description="Helical" evidence="14">
    <location>
        <begin position="57"/>
        <end position="77"/>
    </location>
</feature>
<dbReference type="SUPFAM" id="SSF52172">
    <property type="entry name" value="CheY-like"/>
    <property type="match status" value="2"/>
</dbReference>
<dbReference type="Pfam" id="PF01627">
    <property type="entry name" value="Hpt"/>
    <property type="match status" value="1"/>
</dbReference>
<dbReference type="PROSITE" id="PS50113">
    <property type="entry name" value="PAC"/>
    <property type="match status" value="2"/>
</dbReference>
<organism evidence="20 21">
    <name type="scientific">Methylomicrobium album BG8</name>
    <dbReference type="NCBI Taxonomy" id="686340"/>
    <lineage>
        <taxon>Bacteria</taxon>
        <taxon>Pseudomonadati</taxon>
        <taxon>Pseudomonadota</taxon>
        <taxon>Gammaproteobacteria</taxon>
        <taxon>Methylococcales</taxon>
        <taxon>Methylococcaceae</taxon>
        <taxon>Methylomicrobium</taxon>
    </lineage>
</organism>
<feature type="domain" description="PAS" evidence="17">
    <location>
        <begin position="214"/>
        <end position="259"/>
    </location>
</feature>
<comment type="subunit">
    <text evidence="9">At low DSF concentrations, interacts with RpfF.</text>
</comment>
<feature type="domain" description="Histidine kinase" evidence="15">
    <location>
        <begin position="542"/>
        <end position="763"/>
    </location>
</feature>
<dbReference type="PROSITE" id="PS50109">
    <property type="entry name" value="HIS_KIN"/>
    <property type="match status" value="1"/>
</dbReference>
<dbReference type="FunFam" id="1.10.287.130:FF:000002">
    <property type="entry name" value="Two-component osmosensing histidine kinase"/>
    <property type="match status" value="1"/>
</dbReference>
<dbReference type="FunFam" id="3.30.565.10:FF:000010">
    <property type="entry name" value="Sensor histidine kinase RcsC"/>
    <property type="match status" value="1"/>
</dbReference>
<keyword evidence="6" id="KW-0418">Kinase</keyword>
<evidence type="ECO:0000256" key="3">
    <source>
        <dbReference type="ARBA" id="ARBA00022553"/>
    </source>
</evidence>
<proteinExistence type="predicted"/>
<dbReference type="InterPro" id="IPR013767">
    <property type="entry name" value="PAS_fold"/>
</dbReference>
<dbReference type="STRING" id="686340.Metal_1778"/>
<dbReference type="InterPro" id="IPR004358">
    <property type="entry name" value="Sig_transdc_His_kin-like_C"/>
</dbReference>
<dbReference type="SUPFAM" id="SSF55785">
    <property type="entry name" value="PYP-like sensor domain (PAS domain)"/>
    <property type="match status" value="2"/>
</dbReference>
<feature type="domain" description="PAS" evidence="17">
    <location>
        <begin position="93"/>
        <end position="137"/>
    </location>
</feature>
<keyword evidence="5" id="KW-0547">Nucleotide-binding</keyword>
<feature type="domain" description="Response regulatory" evidence="16">
    <location>
        <begin position="923"/>
        <end position="1041"/>
    </location>
</feature>
<dbReference type="InterPro" id="IPR005467">
    <property type="entry name" value="His_kinase_dom"/>
</dbReference>
<dbReference type="HOGENOM" id="CLU_000445_114_85_6"/>
<keyword evidence="3 12" id="KW-0597">Phosphoprotein</keyword>
<dbReference type="Pfam" id="PF13185">
    <property type="entry name" value="GAF_2"/>
    <property type="match status" value="1"/>
</dbReference>
<dbReference type="Gene3D" id="3.30.450.20">
    <property type="entry name" value="PAS domain"/>
    <property type="match status" value="2"/>
</dbReference>
<evidence type="ECO:0000259" key="16">
    <source>
        <dbReference type="PROSITE" id="PS50110"/>
    </source>
</evidence>
<dbReference type="PANTHER" id="PTHR45339:SF5">
    <property type="entry name" value="HISTIDINE KINASE"/>
    <property type="match status" value="1"/>
</dbReference>
<dbReference type="eggNOG" id="COG2202">
    <property type="taxonomic scope" value="Bacteria"/>
</dbReference>
<dbReference type="InterPro" id="IPR003661">
    <property type="entry name" value="HisK_dim/P_dom"/>
</dbReference>
<dbReference type="InterPro" id="IPR036641">
    <property type="entry name" value="HPT_dom_sf"/>
</dbReference>
<dbReference type="InterPro" id="IPR001610">
    <property type="entry name" value="PAC"/>
</dbReference>
<reference evidence="20 21" key="1">
    <citation type="journal article" date="2013" name="Genome Announc.">
        <title>Genome Sequence of the Obligate Gammaproteobacterial Methanotroph Methylomicrobium album Strain BG8.</title>
        <authorList>
            <person name="Kits K.D."/>
            <person name="Kalyuzhnaya M.G."/>
            <person name="Klotz M.G."/>
            <person name="Jetten M.S."/>
            <person name="Op den Camp H.J."/>
            <person name="Vuilleumier S."/>
            <person name="Bringel F."/>
            <person name="Dispirito A.A."/>
            <person name="Murrell J.C."/>
            <person name="Bruce D."/>
            <person name="Cheng J.F."/>
            <person name="Copeland A."/>
            <person name="Goodwin L."/>
            <person name="Hauser L."/>
            <person name="Lajus A."/>
            <person name="Land M.L."/>
            <person name="Lapidus A."/>
            <person name="Lucas S."/>
            <person name="Medigue C."/>
            <person name="Pitluck S."/>
            <person name="Woyke T."/>
            <person name="Zeytun A."/>
            <person name="Stein L.Y."/>
        </authorList>
    </citation>
    <scope>NUCLEOTIDE SEQUENCE [LARGE SCALE GENOMIC DNA]</scope>
    <source>
        <strain evidence="20 21">BG8</strain>
    </source>
</reference>
<dbReference type="AlphaFoldDB" id="H8GNF2"/>
<dbReference type="SMART" id="SM00091">
    <property type="entry name" value="PAS"/>
    <property type="match status" value="2"/>
</dbReference>
<keyword evidence="21" id="KW-1185">Reference proteome</keyword>
<evidence type="ECO:0000256" key="5">
    <source>
        <dbReference type="ARBA" id="ARBA00022741"/>
    </source>
</evidence>
<keyword evidence="13" id="KW-0175">Coiled coil</keyword>
<dbReference type="Gene3D" id="3.30.565.10">
    <property type="entry name" value="Histidine kinase-like ATPase, C-terminal domain"/>
    <property type="match status" value="1"/>
</dbReference>
<keyword evidence="14" id="KW-1133">Transmembrane helix</keyword>
<dbReference type="SMART" id="SM00073">
    <property type="entry name" value="HPT"/>
    <property type="match status" value="1"/>
</dbReference>
<evidence type="ECO:0000256" key="12">
    <source>
        <dbReference type="PROSITE-ProRule" id="PRU00169"/>
    </source>
</evidence>
<evidence type="ECO:0000256" key="11">
    <source>
        <dbReference type="PROSITE-ProRule" id="PRU00110"/>
    </source>
</evidence>
<dbReference type="SUPFAM" id="SSF55874">
    <property type="entry name" value="ATPase domain of HSP90 chaperone/DNA topoisomerase II/histidine kinase"/>
    <property type="match status" value="1"/>
</dbReference>
<dbReference type="EMBL" id="CM001475">
    <property type="protein sequence ID" value="EIC29545.1"/>
    <property type="molecule type" value="Genomic_DNA"/>
</dbReference>
<keyword evidence="14" id="KW-0472">Membrane</keyword>
<dbReference type="Proteomes" id="UP000005090">
    <property type="component" value="Chromosome"/>
</dbReference>
<keyword evidence="4" id="KW-0808">Transferase</keyword>
<dbReference type="RefSeq" id="WP_005371487.1">
    <property type="nucleotide sequence ID" value="NZ_CM001475.1"/>
</dbReference>
<evidence type="ECO:0000256" key="13">
    <source>
        <dbReference type="SAM" id="Coils"/>
    </source>
</evidence>
<evidence type="ECO:0000259" key="19">
    <source>
        <dbReference type="PROSITE" id="PS50894"/>
    </source>
</evidence>
<dbReference type="InterPro" id="IPR003594">
    <property type="entry name" value="HATPase_dom"/>
</dbReference>
<dbReference type="PANTHER" id="PTHR45339">
    <property type="entry name" value="HYBRID SIGNAL TRANSDUCTION HISTIDINE KINASE J"/>
    <property type="match status" value="1"/>
</dbReference>
<dbReference type="NCBIfam" id="TIGR00229">
    <property type="entry name" value="sensory_box"/>
    <property type="match status" value="2"/>
</dbReference>
<dbReference type="InterPro" id="IPR035965">
    <property type="entry name" value="PAS-like_dom_sf"/>
</dbReference>
<dbReference type="GO" id="GO:0005524">
    <property type="term" value="F:ATP binding"/>
    <property type="evidence" value="ECO:0007669"/>
    <property type="project" value="UniProtKB-KW"/>
</dbReference>
<dbReference type="PROSITE" id="PS50112">
    <property type="entry name" value="PAS"/>
    <property type="match status" value="2"/>
</dbReference>
<dbReference type="CDD" id="cd17546">
    <property type="entry name" value="REC_hyHK_CKI1_RcsC-like"/>
    <property type="match status" value="2"/>
</dbReference>
<dbReference type="EC" id="2.7.13.3" evidence="2"/>
<dbReference type="PROSITE" id="PS50894">
    <property type="entry name" value="HPT"/>
    <property type="match status" value="1"/>
</dbReference>
<dbReference type="GO" id="GO:0006355">
    <property type="term" value="P:regulation of DNA-templated transcription"/>
    <property type="evidence" value="ECO:0007669"/>
    <property type="project" value="InterPro"/>
</dbReference>
<dbReference type="InterPro" id="IPR029016">
    <property type="entry name" value="GAF-like_dom_sf"/>
</dbReference>
<dbReference type="eggNOG" id="COG2205">
    <property type="taxonomic scope" value="Bacteria"/>
</dbReference>
<dbReference type="CDD" id="cd00082">
    <property type="entry name" value="HisKA"/>
    <property type="match status" value="1"/>
</dbReference>
<evidence type="ECO:0000313" key="20">
    <source>
        <dbReference type="EMBL" id="EIC29545.1"/>
    </source>
</evidence>
<dbReference type="SMART" id="SM00388">
    <property type="entry name" value="HisKA"/>
    <property type="match status" value="1"/>
</dbReference>
<evidence type="ECO:0000256" key="14">
    <source>
        <dbReference type="SAM" id="Phobius"/>
    </source>
</evidence>
<dbReference type="InterPro" id="IPR036097">
    <property type="entry name" value="HisK_dim/P_sf"/>
</dbReference>
<feature type="domain" description="Response regulatory" evidence="16">
    <location>
        <begin position="779"/>
        <end position="899"/>
    </location>
</feature>
<dbReference type="SUPFAM" id="SSF55781">
    <property type="entry name" value="GAF domain-like"/>
    <property type="match status" value="1"/>
</dbReference>
<dbReference type="InterPro" id="IPR036890">
    <property type="entry name" value="HATPase_C_sf"/>
</dbReference>
<dbReference type="SMART" id="SM00387">
    <property type="entry name" value="HATPase_c"/>
    <property type="match status" value="1"/>
</dbReference>
<feature type="transmembrane region" description="Helical" evidence="14">
    <location>
        <begin position="15"/>
        <end position="37"/>
    </location>
</feature>
<dbReference type="InterPro" id="IPR000700">
    <property type="entry name" value="PAS-assoc_C"/>
</dbReference>
<dbReference type="Pfam" id="PF00989">
    <property type="entry name" value="PAS"/>
    <property type="match status" value="1"/>
</dbReference>
<dbReference type="Gene3D" id="3.40.50.2300">
    <property type="match status" value="2"/>
</dbReference>
<dbReference type="Pfam" id="PF08447">
    <property type="entry name" value="PAS_3"/>
    <property type="match status" value="1"/>
</dbReference>
<evidence type="ECO:0000256" key="4">
    <source>
        <dbReference type="ARBA" id="ARBA00022679"/>
    </source>
</evidence>
<name>H8GNF2_METAL</name>
<evidence type="ECO:0000259" key="17">
    <source>
        <dbReference type="PROSITE" id="PS50112"/>
    </source>
</evidence>
<dbReference type="SUPFAM" id="SSF47384">
    <property type="entry name" value="Homodimeric domain of signal transducing histidine kinase"/>
    <property type="match status" value="1"/>
</dbReference>
<dbReference type="Pfam" id="PF02518">
    <property type="entry name" value="HATPase_c"/>
    <property type="match status" value="1"/>
</dbReference>
<dbReference type="Pfam" id="PF00512">
    <property type="entry name" value="HisKA"/>
    <property type="match status" value="1"/>
</dbReference>
<dbReference type="InterPro" id="IPR011006">
    <property type="entry name" value="CheY-like_superfamily"/>
</dbReference>
<evidence type="ECO:0000259" key="15">
    <source>
        <dbReference type="PROSITE" id="PS50109"/>
    </source>
</evidence>
<feature type="domain" description="PAC" evidence="18">
    <location>
        <begin position="297"/>
        <end position="353"/>
    </location>
</feature>
<dbReference type="Gene3D" id="3.30.450.40">
    <property type="match status" value="1"/>
</dbReference>
<dbReference type="SMART" id="SM00086">
    <property type="entry name" value="PAC"/>
    <property type="match status" value="2"/>
</dbReference>
<comment type="catalytic activity">
    <reaction evidence="1">
        <text>ATP + protein L-histidine = ADP + protein N-phospho-L-histidine.</text>
        <dbReference type="EC" id="2.7.13.3"/>
    </reaction>
</comment>
<feature type="modified residue" description="4-aspartylphosphate" evidence="12">
    <location>
        <position position="833"/>
    </location>
</feature>
<keyword evidence="8" id="KW-0902">Two-component regulatory system</keyword>
<evidence type="ECO:0000256" key="6">
    <source>
        <dbReference type="ARBA" id="ARBA00022777"/>
    </source>
</evidence>
<accession>H8GNF2</accession>
<dbReference type="Pfam" id="PF00072">
    <property type="entry name" value="Response_reg"/>
    <property type="match status" value="2"/>
</dbReference>
<feature type="domain" description="PAC" evidence="18">
    <location>
        <begin position="163"/>
        <end position="217"/>
    </location>
</feature>
<dbReference type="InterPro" id="IPR003018">
    <property type="entry name" value="GAF"/>
</dbReference>
<feature type="modified residue" description="Phosphohistidine" evidence="11">
    <location>
        <position position="1117"/>
    </location>
</feature>
<dbReference type="InterPro" id="IPR000014">
    <property type="entry name" value="PAS"/>
</dbReference>
<evidence type="ECO:0000313" key="21">
    <source>
        <dbReference type="Proteomes" id="UP000005090"/>
    </source>
</evidence>
<dbReference type="SMART" id="SM00448">
    <property type="entry name" value="REC"/>
    <property type="match status" value="2"/>
</dbReference>
<evidence type="ECO:0000256" key="2">
    <source>
        <dbReference type="ARBA" id="ARBA00012438"/>
    </source>
</evidence>
<dbReference type="eggNOG" id="COG0642">
    <property type="taxonomic scope" value="Bacteria"/>
</dbReference>
<protein>
    <recommendedName>
        <fullName evidence="10">Sensory/regulatory protein RpfC</fullName>
        <ecNumber evidence="2">2.7.13.3</ecNumber>
    </recommendedName>
</protein>
<evidence type="ECO:0000256" key="8">
    <source>
        <dbReference type="ARBA" id="ARBA00023012"/>
    </source>
</evidence>
<sequence>MMVTASVSKSLKRPFLYSLISIGIVLVLAEALVILLLEALPAWGIGLTPLQENAARLVLLFVLSAPLTWVLALRPLAGKIDRQQAGHMNRINENQQLRQALDFHVLISITDVAGRITYVNRKFCEVSGFSESELLGQDHRIINSGYHDQEFIRQMWRTIAQGRPWEGEFCNRSKEGRHYWVASTIIPMPGPNGKPAHYLSIRREITKIKENEIRLLTLKQALDASSEMIIVTDDHGCIQYVNPALCDFTGWKEEMLAGRPPDILDSPNADPRSLREMRNSLRLGKSWSGRLLNWRKGAPPFRIAGQSPVPDARDYWAEVCITPIRNQNGEIIGYVQIQRNITDQVHKEQAQTLENADTVARLAISETLQQTLPLQQRFIRVLDILFNLKAFDLQRKGGVFLKDPNEDCLDLFLLHGKFSEEFIRREQHVPFGACLCGRAAVSQELIVSNDCFCDPRHEHQFEDMQAHGHYIVPIVSAGATLGILFLYTDPHPLQLESRLTMLRQVGDMMGLALLQEQARHSLEKARNAAEEAAKTKAEFLANMSHEIRTPMNGVLGMLDILKDTDMSYEQRDLLETAANSAESLLAIINDILDFSKLEAGKCELEQIEFNLPALVEEICALMSVRAHAKELELNCFLPPTLPARWLGDPNRIRQVLVNLVGNAVKFTERGEVSVKVLAQASAGDDSALRVEIKDTGIGMSPEGQTLLFQPFAQADNSTARRFGGTGLGLSISKNLIDLMKGNIGVESVQGKGTCFWFTLPLQPVDNHAAPSLTDLSGKRALVVDDNDTNRKILRYYLQHWGMRVSEADNAPAALTELQTAALKNEAYDILLSDLHMPDMDGYALARAIATFPSIAATPRLLLSSGGMGSEADRLALGFAQSLLKPVRQAQLLEAIASALHAPLRKTLSPIKIAEELPDYGSKQILVVEDNKVNQKVILAMLGKFRCTPDLAENGREALDKLAQKTYDLVFMDCQMPVMDGYEAARLLRNRESPLPVKTPVVALTAHAAAGEREKCLAAGMDDFLSKPIVRQELAEALARWLGDASSCEIMADTKSVIANDLSSPCWDEAEALKRLDNDQELLNDMIDLFFTITPDRLLELEEALARREPAALADAAHAIKGMAGHFCADPLYSAAARLEHSARQEEPGDFRQMTRDVADAAARLMVALRSKQGAAL</sequence>
<keyword evidence="7" id="KW-0067">ATP-binding</keyword>
<dbReference type="SUPFAM" id="SSF47226">
    <property type="entry name" value="Histidine-containing phosphotransfer domain, HPT domain"/>
    <property type="match status" value="1"/>
</dbReference>
<dbReference type="CDD" id="cd16922">
    <property type="entry name" value="HATPase_EvgS-ArcB-TorS-like"/>
    <property type="match status" value="1"/>
</dbReference>
<dbReference type="InterPro" id="IPR001789">
    <property type="entry name" value="Sig_transdc_resp-reg_receiver"/>
</dbReference>
<dbReference type="PROSITE" id="PS50110">
    <property type="entry name" value="RESPONSE_REGULATORY"/>
    <property type="match status" value="2"/>
</dbReference>
<dbReference type="InterPro" id="IPR008207">
    <property type="entry name" value="Sig_transdc_His_kin_Hpt_dom"/>
</dbReference>
<dbReference type="GO" id="GO:0005886">
    <property type="term" value="C:plasma membrane"/>
    <property type="evidence" value="ECO:0007669"/>
    <property type="project" value="UniProtKB-SubCell"/>
</dbReference>